<feature type="region of interest" description="Disordered" evidence="2">
    <location>
        <begin position="1"/>
        <end position="20"/>
    </location>
</feature>
<evidence type="ECO:0000256" key="1">
    <source>
        <dbReference type="SAM" id="Coils"/>
    </source>
</evidence>
<dbReference type="SUPFAM" id="SSF52540">
    <property type="entry name" value="P-loop containing nucleoside triphosphate hydrolases"/>
    <property type="match status" value="1"/>
</dbReference>
<protein>
    <recommendedName>
        <fullName evidence="5">G domain-containing protein</fullName>
    </recommendedName>
</protein>
<keyword evidence="4" id="KW-1185">Reference proteome</keyword>
<dbReference type="InterPro" id="IPR027417">
    <property type="entry name" value="P-loop_NTPase"/>
</dbReference>
<keyword evidence="1" id="KW-0175">Coiled coil</keyword>
<reference evidence="3" key="1">
    <citation type="journal article" date="2020" name="Fungal Divers.">
        <title>Resolving the Mortierellaceae phylogeny through synthesis of multi-gene phylogenetics and phylogenomics.</title>
        <authorList>
            <person name="Vandepol N."/>
            <person name="Liber J."/>
            <person name="Desiro A."/>
            <person name="Na H."/>
            <person name="Kennedy M."/>
            <person name="Barry K."/>
            <person name="Grigoriev I.V."/>
            <person name="Miller A.N."/>
            <person name="O'Donnell K."/>
            <person name="Stajich J.E."/>
            <person name="Bonito G."/>
        </authorList>
    </citation>
    <scope>NUCLEOTIDE SEQUENCE</scope>
    <source>
        <strain evidence="3">MES-2147</strain>
    </source>
</reference>
<feature type="non-terminal residue" evidence="3">
    <location>
        <position position="1"/>
    </location>
</feature>
<dbReference type="OrthoDB" id="8954335at2759"/>
<gene>
    <name evidence="3" type="ORF">BGZ65_009860</name>
</gene>
<proteinExistence type="predicted"/>
<comment type="caution">
    <text evidence="3">The sequence shown here is derived from an EMBL/GenBank/DDBJ whole genome shotgun (WGS) entry which is preliminary data.</text>
</comment>
<dbReference type="EMBL" id="JAAAHW010009514">
    <property type="protein sequence ID" value="KAF9939667.1"/>
    <property type="molecule type" value="Genomic_DNA"/>
</dbReference>
<sequence>ESPSAWSQKPPPYKPPSISPSDPPLVFNILILGPTQSGKSTFIESTKLYADPLYKINDDRLGNGNESCTSNVHEETVTTCLPIYKLYDLDNDQEVDTFQINTERSFKKLLAREDDIEIRVEEVPDSKIVQFRIFDTPGLNDTNENDIQNIAKIFSALSKVKELHLVLIMDSQGVPLLPSQKSAFKTYFDLFPELKNLMTIVHTHVPNKHRYPEANPKLEAKLSERSNFFKGIASQGVTFKKIDCDLDEKGPVHVWLTRNTIREILKIATIKTPVTMKRTHVHKLKTMTDVDDVVHRKYAGILDATLKACEARGKLSEAAQLALKIEDTKREIEAKKRLISDHDNDDLQPLFEEEFDEGVGFIGWFQDLVGRANEIHSMKFKMQQYNIDRMRVNEQGIEVLSMSGGENHRCWDVRFKRKAFNPGCYHVVLSMTKRTENQDAIKKWKSELDTSNKNLEDQNKEHTTLTVTAQQHIGDPSENLEQLLAKTNKCHMMKDHTAAKILSVDLFLELADSGIYKGSDVDGNALALEKHLVKKFGIDW</sequence>
<evidence type="ECO:0000313" key="3">
    <source>
        <dbReference type="EMBL" id="KAF9939667.1"/>
    </source>
</evidence>
<evidence type="ECO:0000313" key="4">
    <source>
        <dbReference type="Proteomes" id="UP000749646"/>
    </source>
</evidence>
<name>A0A9P6IMR9_9FUNG</name>
<dbReference type="AlphaFoldDB" id="A0A9P6IMR9"/>
<dbReference type="Proteomes" id="UP000749646">
    <property type="component" value="Unassembled WGS sequence"/>
</dbReference>
<evidence type="ECO:0008006" key="5">
    <source>
        <dbReference type="Google" id="ProtNLM"/>
    </source>
</evidence>
<accession>A0A9P6IMR9</accession>
<evidence type="ECO:0000256" key="2">
    <source>
        <dbReference type="SAM" id="MobiDB-lite"/>
    </source>
</evidence>
<organism evidence="3 4">
    <name type="scientific">Modicella reniformis</name>
    <dbReference type="NCBI Taxonomy" id="1440133"/>
    <lineage>
        <taxon>Eukaryota</taxon>
        <taxon>Fungi</taxon>
        <taxon>Fungi incertae sedis</taxon>
        <taxon>Mucoromycota</taxon>
        <taxon>Mortierellomycotina</taxon>
        <taxon>Mortierellomycetes</taxon>
        <taxon>Mortierellales</taxon>
        <taxon>Mortierellaceae</taxon>
        <taxon>Modicella</taxon>
    </lineage>
</organism>
<dbReference type="Gene3D" id="3.40.50.300">
    <property type="entry name" value="P-loop containing nucleotide triphosphate hydrolases"/>
    <property type="match status" value="1"/>
</dbReference>
<feature type="coiled-coil region" evidence="1">
    <location>
        <begin position="318"/>
        <end position="345"/>
    </location>
</feature>
<feature type="compositionally biased region" description="Pro residues" evidence="2">
    <location>
        <begin position="9"/>
        <end position="20"/>
    </location>
</feature>